<organism evidence="1 2">
    <name type="scientific">Rhodonia placenta</name>
    <dbReference type="NCBI Taxonomy" id="104341"/>
    <lineage>
        <taxon>Eukaryota</taxon>
        <taxon>Fungi</taxon>
        <taxon>Dikarya</taxon>
        <taxon>Basidiomycota</taxon>
        <taxon>Agaricomycotina</taxon>
        <taxon>Agaricomycetes</taxon>
        <taxon>Polyporales</taxon>
        <taxon>Adustoporiaceae</taxon>
        <taxon>Rhodonia</taxon>
    </lineage>
</organism>
<dbReference type="Proteomes" id="UP000639403">
    <property type="component" value="Unassembled WGS sequence"/>
</dbReference>
<dbReference type="EMBL" id="JADOXO010000096">
    <property type="protein sequence ID" value="KAF9813979.1"/>
    <property type="molecule type" value="Genomic_DNA"/>
</dbReference>
<protein>
    <submittedName>
        <fullName evidence="1">Uncharacterized protein</fullName>
    </submittedName>
</protein>
<accession>A0A8H7P214</accession>
<proteinExistence type="predicted"/>
<evidence type="ECO:0000313" key="2">
    <source>
        <dbReference type="Proteomes" id="UP000639403"/>
    </source>
</evidence>
<gene>
    <name evidence="1" type="ORF">IEO21_05350</name>
</gene>
<sequence length="64" mass="6674">MMLSVPGPAGRRGESSAANMKTVCSVVVKIFVFSVGGRSARICLCLTRATPFVKTAILMRATAG</sequence>
<reference evidence="1" key="1">
    <citation type="submission" date="2020-11" db="EMBL/GenBank/DDBJ databases">
        <authorList>
            <person name="Koelle M."/>
            <person name="Horta M.A.C."/>
            <person name="Nowrousian M."/>
            <person name="Ohm R.A."/>
            <person name="Benz P."/>
            <person name="Pilgard A."/>
        </authorList>
    </citation>
    <scope>NUCLEOTIDE SEQUENCE</scope>
    <source>
        <strain evidence="1">FPRL280</strain>
    </source>
</reference>
<reference evidence="1" key="2">
    <citation type="journal article" name="Front. Microbiol.">
        <title>Degradative Capacity of Two Strains of Rhodonia placenta: From Phenotype to Genotype.</title>
        <authorList>
            <person name="Kolle M."/>
            <person name="Horta M.A.C."/>
            <person name="Nowrousian M."/>
            <person name="Ohm R.A."/>
            <person name="Benz J.P."/>
            <person name="Pilgard A."/>
        </authorList>
    </citation>
    <scope>NUCLEOTIDE SEQUENCE</scope>
    <source>
        <strain evidence="1">FPRL280</strain>
    </source>
</reference>
<name>A0A8H7P214_9APHY</name>
<evidence type="ECO:0000313" key="1">
    <source>
        <dbReference type="EMBL" id="KAF9813979.1"/>
    </source>
</evidence>
<dbReference type="AlphaFoldDB" id="A0A8H7P214"/>
<comment type="caution">
    <text evidence="1">The sequence shown here is derived from an EMBL/GenBank/DDBJ whole genome shotgun (WGS) entry which is preliminary data.</text>
</comment>